<name>E1X2K5_HALMS</name>
<dbReference type="KEGG" id="bmx:BMS_1957"/>
<evidence type="ECO:0000313" key="1">
    <source>
        <dbReference type="EMBL" id="CBW26772.1"/>
    </source>
</evidence>
<dbReference type="OrthoDB" id="9954630at2"/>
<dbReference type="PATRIC" id="fig|862908.3.peg.1856"/>
<protein>
    <submittedName>
        <fullName evidence="1">Uncharacterized protein</fullName>
    </submittedName>
</protein>
<gene>
    <name evidence="1" type="ordered locus">BMS_1957</name>
</gene>
<accession>E1X2K5</accession>
<sequence>MALNVKILFPLDHPPVSFPDDEPIELSASASELNTAKENLQKDHLLESEEDHIYLENSLESQKKKLNILT</sequence>
<organism evidence="1 2">
    <name type="scientific">Halobacteriovorax marinus (strain ATCC BAA-682 / DSM 15412 / SJ)</name>
    <name type="common">Bacteriovorax marinus</name>
    <dbReference type="NCBI Taxonomy" id="862908"/>
    <lineage>
        <taxon>Bacteria</taxon>
        <taxon>Pseudomonadati</taxon>
        <taxon>Bdellovibrionota</taxon>
        <taxon>Bacteriovoracia</taxon>
        <taxon>Bacteriovoracales</taxon>
        <taxon>Halobacteriovoraceae</taxon>
        <taxon>Halobacteriovorax</taxon>
    </lineage>
</organism>
<dbReference type="AlphaFoldDB" id="E1X2K5"/>
<dbReference type="Proteomes" id="UP000008963">
    <property type="component" value="Chromosome"/>
</dbReference>
<keyword evidence="2" id="KW-1185">Reference proteome</keyword>
<reference evidence="2" key="1">
    <citation type="journal article" date="2013" name="ISME J.">
        <title>A small predatory core genome in the divergent marine Bacteriovorax marinus SJ and the terrestrial Bdellovibrio bacteriovorus.</title>
        <authorList>
            <person name="Crossman L.C."/>
            <person name="Chen H."/>
            <person name="Cerdeno-Tarraga A.M."/>
            <person name="Brooks K."/>
            <person name="Quail M.A."/>
            <person name="Pineiro S.A."/>
            <person name="Hobley L."/>
            <person name="Sockett R.E."/>
            <person name="Bentley S.D."/>
            <person name="Parkhill J."/>
            <person name="Williams H.N."/>
            <person name="Stine O.C."/>
        </authorList>
    </citation>
    <scope>NUCLEOTIDE SEQUENCE [LARGE SCALE GENOMIC DNA]</scope>
    <source>
        <strain evidence="2">ATCC BAA-682 / DSM 15412 / SJ</strain>
    </source>
</reference>
<dbReference type="HOGENOM" id="CLU_2752209_0_0_7"/>
<dbReference type="EMBL" id="FQ312005">
    <property type="protein sequence ID" value="CBW26772.1"/>
    <property type="molecule type" value="Genomic_DNA"/>
</dbReference>
<evidence type="ECO:0000313" key="2">
    <source>
        <dbReference type="Proteomes" id="UP000008963"/>
    </source>
</evidence>
<proteinExistence type="predicted"/>
<dbReference type="RefSeq" id="WP_014244553.1">
    <property type="nucleotide sequence ID" value="NC_016620.1"/>
</dbReference>
<dbReference type="STRING" id="862908.BMS_1957"/>